<comment type="caution">
    <text evidence="2">The sequence shown here is derived from an EMBL/GenBank/DDBJ whole genome shotgun (WGS) entry which is preliminary data.</text>
</comment>
<keyword evidence="3" id="KW-1185">Reference proteome</keyword>
<dbReference type="AlphaFoldDB" id="A0A5A7R0F3"/>
<gene>
    <name evidence="2" type="ORF">STAS_27144</name>
</gene>
<dbReference type="GO" id="GO:0032259">
    <property type="term" value="P:methylation"/>
    <property type="evidence" value="ECO:0007669"/>
    <property type="project" value="UniProtKB-KW"/>
</dbReference>
<feature type="compositionally biased region" description="Basic and acidic residues" evidence="1">
    <location>
        <begin position="111"/>
        <end position="124"/>
    </location>
</feature>
<evidence type="ECO:0000256" key="1">
    <source>
        <dbReference type="SAM" id="MobiDB-lite"/>
    </source>
</evidence>
<reference evidence="3" key="1">
    <citation type="journal article" date="2019" name="Curr. Biol.">
        <title>Genome Sequence of Striga asiatica Provides Insight into the Evolution of Plant Parasitism.</title>
        <authorList>
            <person name="Yoshida S."/>
            <person name="Kim S."/>
            <person name="Wafula E.K."/>
            <person name="Tanskanen J."/>
            <person name="Kim Y.M."/>
            <person name="Honaas L."/>
            <person name="Yang Z."/>
            <person name="Spallek T."/>
            <person name="Conn C.E."/>
            <person name="Ichihashi Y."/>
            <person name="Cheong K."/>
            <person name="Cui S."/>
            <person name="Der J.P."/>
            <person name="Gundlach H."/>
            <person name="Jiao Y."/>
            <person name="Hori C."/>
            <person name="Ishida J.K."/>
            <person name="Kasahara H."/>
            <person name="Kiba T."/>
            <person name="Kim M.S."/>
            <person name="Koo N."/>
            <person name="Laohavisit A."/>
            <person name="Lee Y.H."/>
            <person name="Lumba S."/>
            <person name="McCourt P."/>
            <person name="Mortimer J.C."/>
            <person name="Mutuku J.M."/>
            <person name="Nomura T."/>
            <person name="Sasaki-Sekimoto Y."/>
            <person name="Seto Y."/>
            <person name="Wang Y."/>
            <person name="Wakatake T."/>
            <person name="Sakakibara H."/>
            <person name="Demura T."/>
            <person name="Yamaguchi S."/>
            <person name="Yoneyama K."/>
            <person name="Manabe R.I."/>
            <person name="Nelson D.C."/>
            <person name="Schulman A.H."/>
            <person name="Timko M.P."/>
            <person name="dePamphilis C.W."/>
            <person name="Choi D."/>
            <person name="Shirasu K."/>
        </authorList>
    </citation>
    <scope>NUCLEOTIDE SEQUENCE [LARGE SCALE GENOMIC DNA]</scope>
    <source>
        <strain evidence="3">cv. UVA1</strain>
    </source>
</reference>
<evidence type="ECO:0000313" key="2">
    <source>
        <dbReference type="EMBL" id="GER49874.1"/>
    </source>
</evidence>
<protein>
    <submittedName>
        <fullName evidence="2">O-methyltransferase family protein</fullName>
    </submittedName>
</protein>
<proteinExistence type="predicted"/>
<keyword evidence="2" id="KW-0489">Methyltransferase</keyword>
<accession>A0A5A7R0F3</accession>
<dbReference type="GO" id="GO:0008168">
    <property type="term" value="F:methyltransferase activity"/>
    <property type="evidence" value="ECO:0007669"/>
    <property type="project" value="UniProtKB-KW"/>
</dbReference>
<sequence>MTTSNVPLVVVPLSTAPLLPCSIKSTTSIGIVPPLSSLETRSHTSTSPSVAPLVPVSAPPSASAKGETFGAHRSTSKGNKPHYGTTETELGRSKRLDWPDSSRPKILGEIFDSKEKEANRGKME</sequence>
<feature type="region of interest" description="Disordered" evidence="1">
    <location>
        <begin position="39"/>
        <end position="124"/>
    </location>
</feature>
<feature type="compositionally biased region" description="Low complexity" evidence="1">
    <location>
        <begin position="47"/>
        <end position="64"/>
    </location>
</feature>
<dbReference type="EMBL" id="BKCP01008848">
    <property type="protein sequence ID" value="GER49874.1"/>
    <property type="molecule type" value="Genomic_DNA"/>
</dbReference>
<organism evidence="2 3">
    <name type="scientific">Striga asiatica</name>
    <name type="common">Asiatic witchweed</name>
    <name type="synonym">Buchnera asiatica</name>
    <dbReference type="NCBI Taxonomy" id="4170"/>
    <lineage>
        <taxon>Eukaryota</taxon>
        <taxon>Viridiplantae</taxon>
        <taxon>Streptophyta</taxon>
        <taxon>Embryophyta</taxon>
        <taxon>Tracheophyta</taxon>
        <taxon>Spermatophyta</taxon>
        <taxon>Magnoliopsida</taxon>
        <taxon>eudicotyledons</taxon>
        <taxon>Gunneridae</taxon>
        <taxon>Pentapetalae</taxon>
        <taxon>asterids</taxon>
        <taxon>lamiids</taxon>
        <taxon>Lamiales</taxon>
        <taxon>Orobanchaceae</taxon>
        <taxon>Buchnereae</taxon>
        <taxon>Striga</taxon>
    </lineage>
</organism>
<dbReference type="Proteomes" id="UP000325081">
    <property type="component" value="Unassembled WGS sequence"/>
</dbReference>
<evidence type="ECO:0000313" key="3">
    <source>
        <dbReference type="Proteomes" id="UP000325081"/>
    </source>
</evidence>
<name>A0A5A7R0F3_STRAF</name>
<feature type="compositionally biased region" description="Basic and acidic residues" evidence="1">
    <location>
        <begin position="89"/>
        <end position="103"/>
    </location>
</feature>
<keyword evidence="2" id="KW-0808">Transferase</keyword>